<dbReference type="EMBL" id="MRDE01000007">
    <property type="protein sequence ID" value="OMH29001.1"/>
    <property type="molecule type" value="Genomic_DNA"/>
</dbReference>
<dbReference type="Proteomes" id="UP000187085">
    <property type="component" value="Unassembled WGS sequence"/>
</dbReference>
<keyword evidence="3" id="KW-1185">Reference proteome</keyword>
<feature type="transmembrane region" description="Helical" evidence="1">
    <location>
        <begin position="7"/>
        <end position="26"/>
    </location>
</feature>
<sequence length="217" mass="22456">MKFLRSLVVLGVLAGMVLVGAAWYLGGQRPTGASASAPRPGLDVILANGGTRTLSSGDVESLRRDGWTCPDLSTAGYWLESTQLTERGGEPAVVAELRSTAHAVTLVEQHPGPQGRGAAPVDGVTGRPVTAEAYSRTTRDGMDIWVARSSSGTASTVVFRVADSVYSLRSDTSADDAVKVASVIAAADRAQVDRSAPADGGVVARVTRGLNRLLGQP</sequence>
<keyword evidence="1" id="KW-0472">Membrane</keyword>
<dbReference type="STRING" id="554083.BKD30_01340"/>
<evidence type="ECO:0000313" key="3">
    <source>
        <dbReference type="Proteomes" id="UP000187085"/>
    </source>
</evidence>
<keyword evidence="1" id="KW-0812">Transmembrane</keyword>
<evidence type="ECO:0000313" key="2">
    <source>
        <dbReference type="EMBL" id="OMH29001.1"/>
    </source>
</evidence>
<organism evidence="2 3">
    <name type="scientific">Tersicoccus phoenicis</name>
    <dbReference type="NCBI Taxonomy" id="554083"/>
    <lineage>
        <taxon>Bacteria</taxon>
        <taxon>Bacillati</taxon>
        <taxon>Actinomycetota</taxon>
        <taxon>Actinomycetes</taxon>
        <taxon>Micrococcales</taxon>
        <taxon>Micrococcaceae</taxon>
        <taxon>Tersicoccus</taxon>
    </lineage>
</organism>
<comment type="caution">
    <text evidence="2">The sequence shown here is derived from an EMBL/GenBank/DDBJ whole genome shotgun (WGS) entry which is preliminary data.</text>
</comment>
<name>A0A1R1LN69_9MICC</name>
<dbReference type="AlphaFoldDB" id="A0A1R1LN69"/>
<gene>
    <name evidence="2" type="ORF">BKD30_01340</name>
</gene>
<accession>A0A1R1LN69</accession>
<protein>
    <submittedName>
        <fullName evidence="2">Uncharacterized protein</fullName>
    </submittedName>
</protein>
<reference evidence="2 3" key="1">
    <citation type="submission" date="2016-12" db="EMBL/GenBank/DDBJ databases">
        <title>Draft genome of Tersicoccus phoenicis 1P05MA.</title>
        <authorList>
            <person name="Nakajima Y."/>
            <person name="Yoshizawa S."/>
            <person name="Nakamura K."/>
            <person name="Ogura Y."/>
            <person name="Hayashi T."/>
            <person name="Kogure K."/>
        </authorList>
    </citation>
    <scope>NUCLEOTIDE SEQUENCE [LARGE SCALE GENOMIC DNA]</scope>
    <source>
        <strain evidence="2 3">1p05MA</strain>
    </source>
</reference>
<proteinExistence type="predicted"/>
<keyword evidence="1" id="KW-1133">Transmembrane helix</keyword>
<evidence type="ECO:0000256" key="1">
    <source>
        <dbReference type="SAM" id="Phobius"/>
    </source>
</evidence>